<keyword evidence="4" id="KW-1185">Reference proteome</keyword>
<accession>A0ABU6YL49</accession>
<dbReference type="EMBL" id="JASCZI010242394">
    <property type="protein sequence ID" value="MED6210919.1"/>
    <property type="molecule type" value="Genomic_DNA"/>
</dbReference>
<dbReference type="InterPro" id="IPR046796">
    <property type="entry name" value="Transposase_32_dom"/>
</dbReference>
<reference evidence="3 4" key="1">
    <citation type="journal article" date="2023" name="Plants (Basel)">
        <title>Bridging the Gap: Combining Genomics and Transcriptomics Approaches to Understand Stylosanthes scabra, an Orphan Legume from the Brazilian Caatinga.</title>
        <authorList>
            <person name="Ferreira-Neto J.R.C."/>
            <person name="da Silva M.D."/>
            <person name="Binneck E."/>
            <person name="de Melo N.F."/>
            <person name="da Silva R.H."/>
            <person name="de Melo A.L.T.M."/>
            <person name="Pandolfi V."/>
            <person name="Bustamante F.O."/>
            <person name="Brasileiro-Vidal A.C."/>
            <person name="Benko-Iseppon A.M."/>
        </authorList>
    </citation>
    <scope>NUCLEOTIDE SEQUENCE [LARGE SCALE GENOMIC DNA]</scope>
    <source>
        <tissue evidence="3">Leaves</tissue>
    </source>
</reference>
<feature type="compositionally biased region" description="Pro residues" evidence="1">
    <location>
        <begin position="363"/>
        <end position="376"/>
    </location>
</feature>
<dbReference type="Pfam" id="PF20167">
    <property type="entry name" value="Transposase_32"/>
    <property type="match status" value="1"/>
</dbReference>
<feature type="region of interest" description="Disordered" evidence="1">
    <location>
        <begin position="37"/>
        <end position="61"/>
    </location>
</feature>
<name>A0ABU6YL49_9FABA</name>
<evidence type="ECO:0000313" key="4">
    <source>
        <dbReference type="Proteomes" id="UP001341840"/>
    </source>
</evidence>
<evidence type="ECO:0000259" key="2">
    <source>
        <dbReference type="Pfam" id="PF20167"/>
    </source>
</evidence>
<proteinExistence type="predicted"/>
<comment type="caution">
    <text evidence="3">The sequence shown here is derived from an EMBL/GenBank/DDBJ whole genome shotgun (WGS) entry which is preliminary data.</text>
</comment>
<feature type="region of interest" description="Disordered" evidence="1">
    <location>
        <begin position="333"/>
        <end position="376"/>
    </location>
</feature>
<evidence type="ECO:0000313" key="3">
    <source>
        <dbReference type="EMBL" id="MED6210919.1"/>
    </source>
</evidence>
<feature type="domain" description="Putative plant transposon protein" evidence="2">
    <location>
        <begin position="109"/>
        <end position="299"/>
    </location>
</feature>
<organism evidence="3 4">
    <name type="scientific">Stylosanthes scabra</name>
    <dbReference type="NCBI Taxonomy" id="79078"/>
    <lineage>
        <taxon>Eukaryota</taxon>
        <taxon>Viridiplantae</taxon>
        <taxon>Streptophyta</taxon>
        <taxon>Embryophyta</taxon>
        <taxon>Tracheophyta</taxon>
        <taxon>Spermatophyta</taxon>
        <taxon>Magnoliopsida</taxon>
        <taxon>eudicotyledons</taxon>
        <taxon>Gunneridae</taxon>
        <taxon>Pentapetalae</taxon>
        <taxon>rosids</taxon>
        <taxon>fabids</taxon>
        <taxon>Fabales</taxon>
        <taxon>Fabaceae</taxon>
        <taxon>Papilionoideae</taxon>
        <taxon>50 kb inversion clade</taxon>
        <taxon>dalbergioids sensu lato</taxon>
        <taxon>Dalbergieae</taxon>
        <taxon>Pterocarpus clade</taxon>
        <taxon>Stylosanthes</taxon>
    </lineage>
</organism>
<protein>
    <recommendedName>
        <fullName evidence="2">Putative plant transposon protein domain-containing protein</fullName>
    </recommendedName>
</protein>
<evidence type="ECO:0000256" key="1">
    <source>
        <dbReference type="SAM" id="MobiDB-lite"/>
    </source>
</evidence>
<gene>
    <name evidence="3" type="ORF">PIB30_068615</name>
</gene>
<dbReference type="Proteomes" id="UP001341840">
    <property type="component" value="Unassembled WGS sequence"/>
</dbReference>
<sequence length="376" mass="43107">MLPITGVSTPEQAFCTPKAPTLHVGIFNAKVGVQTPNHTPFEAKRNAQDAPSASHVPDDTTEPTYDAIRFRSISHQQHFFEWVQNRTPNVEVPFQLHATEFPNITAEVERRGWHYLCNPIQSRLGITLLREFYANAKKTKRERASNPPVYISHIRGKEIDYSLESLKVILQLPDVDVEGPSYEARKSSNDLRLGDVLRDIGEDHAQWKVDIKGNPCQLRRHDLKPTARGWLDFVRRSLMPTSNANEVIVDRAVLIHSIMEGLSIKAELLISHHISAAAESKDPNKRLPFTGVIYRLLFANGFKKKVQGDKLIPIEKPITAESIMRNRFTEMQQQFHPPPPQEHHQVHMEEDEQQQHQQEQHFQPPPQQFDFPQPPQ</sequence>